<reference evidence="2" key="1">
    <citation type="submission" date="2022-12" db="EMBL/GenBank/DDBJ databases">
        <title>Reference genome sequencing for broad-spectrum identification of bacterial and archaeal isolates by mass spectrometry.</title>
        <authorList>
            <person name="Sekiguchi Y."/>
            <person name="Tourlousse D.M."/>
        </authorList>
    </citation>
    <scope>NUCLEOTIDE SEQUENCE</scope>
    <source>
        <strain evidence="2">301</strain>
    </source>
</reference>
<feature type="region of interest" description="Disordered" evidence="1">
    <location>
        <begin position="26"/>
        <end position="71"/>
    </location>
</feature>
<evidence type="ECO:0000256" key="1">
    <source>
        <dbReference type="SAM" id="MobiDB-lite"/>
    </source>
</evidence>
<gene>
    <name evidence="2" type="ORF">XFLAVUS301_17170</name>
</gene>
<sequence>MGIVLGDALGQEPVQGDALGLNLRIGTRQVVPDHQHRENRDETDPDQKESSDGPEGEGTPDHCFDLPPHGG</sequence>
<comment type="caution">
    <text evidence="2">The sequence shown here is derived from an EMBL/GenBank/DDBJ whole genome shotgun (WGS) entry which is preliminary data.</text>
</comment>
<dbReference type="AlphaFoldDB" id="A0A9W6CQH0"/>
<dbReference type="Proteomes" id="UP001144397">
    <property type="component" value="Unassembled WGS sequence"/>
</dbReference>
<protein>
    <submittedName>
        <fullName evidence="2">Uncharacterized protein</fullName>
    </submittedName>
</protein>
<accession>A0A9W6CQH0</accession>
<organism evidence="2 3">
    <name type="scientific">Xanthobacter flavus</name>
    <dbReference type="NCBI Taxonomy" id="281"/>
    <lineage>
        <taxon>Bacteria</taxon>
        <taxon>Pseudomonadati</taxon>
        <taxon>Pseudomonadota</taxon>
        <taxon>Alphaproteobacteria</taxon>
        <taxon>Hyphomicrobiales</taxon>
        <taxon>Xanthobacteraceae</taxon>
        <taxon>Xanthobacter</taxon>
    </lineage>
</organism>
<name>A0A9W6CQH0_XANFL</name>
<proteinExistence type="predicted"/>
<evidence type="ECO:0000313" key="3">
    <source>
        <dbReference type="Proteomes" id="UP001144397"/>
    </source>
</evidence>
<dbReference type="EMBL" id="BSDO01000002">
    <property type="protein sequence ID" value="GLI22043.1"/>
    <property type="molecule type" value="Genomic_DNA"/>
</dbReference>
<feature type="compositionally biased region" description="Basic and acidic residues" evidence="1">
    <location>
        <begin position="31"/>
        <end position="51"/>
    </location>
</feature>
<evidence type="ECO:0000313" key="2">
    <source>
        <dbReference type="EMBL" id="GLI22043.1"/>
    </source>
</evidence>